<keyword evidence="5" id="KW-0472">Membrane</keyword>
<keyword evidence="4 7" id="KW-0808">Transferase</keyword>
<dbReference type="eggNOG" id="COG1215">
    <property type="taxonomic scope" value="Bacteria"/>
</dbReference>
<evidence type="ECO:0000313" key="8">
    <source>
        <dbReference type="Proteomes" id="UP000001052"/>
    </source>
</evidence>
<dbReference type="NCBIfam" id="TIGR04283">
    <property type="entry name" value="glyco_like_mftF"/>
    <property type="match status" value="1"/>
</dbReference>
<evidence type="ECO:0000256" key="3">
    <source>
        <dbReference type="ARBA" id="ARBA00022676"/>
    </source>
</evidence>
<dbReference type="PANTHER" id="PTHR43646">
    <property type="entry name" value="GLYCOSYLTRANSFERASE"/>
    <property type="match status" value="1"/>
</dbReference>
<accession>C8X563</accession>
<evidence type="ECO:0000256" key="2">
    <source>
        <dbReference type="ARBA" id="ARBA00022475"/>
    </source>
</evidence>
<keyword evidence="2" id="KW-1003">Cell membrane</keyword>
<dbReference type="AlphaFoldDB" id="C8X563"/>
<protein>
    <submittedName>
        <fullName evidence="7">Glycosyl transferase family 2</fullName>
    </submittedName>
</protein>
<dbReference type="HOGENOM" id="CLU_025996_17_3_7"/>
<dbReference type="EMBL" id="CP001734">
    <property type="protein sequence ID" value="ACV69560.1"/>
    <property type="molecule type" value="Genomic_DNA"/>
</dbReference>
<dbReference type="CDD" id="cd02522">
    <property type="entry name" value="GT_2_like_a"/>
    <property type="match status" value="1"/>
</dbReference>
<reference evidence="8" key="1">
    <citation type="submission" date="2009-09" db="EMBL/GenBank/DDBJ databases">
        <title>The complete chromosome of Desulfohalobium retbaense DSM 5692.</title>
        <authorList>
            <consortium name="US DOE Joint Genome Institute (JGI-PGF)"/>
            <person name="Lucas S."/>
            <person name="Copeland A."/>
            <person name="Lapidus A."/>
            <person name="Glavina del Rio T."/>
            <person name="Dalin E."/>
            <person name="Tice H."/>
            <person name="Bruce D."/>
            <person name="Goodwin L."/>
            <person name="Pitluck S."/>
            <person name="Kyrpides N."/>
            <person name="Mavromatis K."/>
            <person name="Ivanova N."/>
            <person name="Mikhailova N."/>
            <person name="Munk A.C."/>
            <person name="Brettin T."/>
            <person name="Detter J.C."/>
            <person name="Han C."/>
            <person name="Tapia R."/>
            <person name="Larimer F."/>
            <person name="Land M."/>
            <person name="Hauser L."/>
            <person name="Markowitz V."/>
            <person name="Cheng J.-F."/>
            <person name="Hugenholtz P."/>
            <person name="Woyke T."/>
            <person name="Wu D."/>
            <person name="Spring S."/>
            <person name="Klenk H.-P."/>
            <person name="Eisen J.A."/>
        </authorList>
    </citation>
    <scope>NUCLEOTIDE SEQUENCE [LARGE SCALE GENOMIC DNA]</scope>
    <source>
        <strain evidence="8">DSM 5692</strain>
    </source>
</reference>
<dbReference type="InterPro" id="IPR026461">
    <property type="entry name" value="Trfase_2_rSAM/seldom_assoc"/>
</dbReference>
<proteinExistence type="predicted"/>
<dbReference type="OrthoDB" id="5291101at2"/>
<gene>
    <name evidence="7" type="ordered locus">Dret_2276</name>
</gene>
<dbReference type="RefSeq" id="WP_015752701.1">
    <property type="nucleotide sequence ID" value="NC_013223.1"/>
</dbReference>
<dbReference type="KEGG" id="drt:Dret_2276"/>
<dbReference type="PANTHER" id="PTHR43646:SF2">
    <property type="entry name" value="GLYCOSYLTRANSFERASE 2-LIKE DOMAIN-CONTAINING PROTEIN"/>
    <property type="match status" value="1"/>
</dbReference>
<keyword evidence="8" id="KW-1185">Reference proteome</keyword>
<evidence type="ECO:0000256" key="4">
    <source>
        <dbReference type="ARBA" id="ARBA00022679"/>
    </source>
</evidence>
<dbReference type="GO" id="GO:0016757">
    <property type="term" value="F:glycosyltransferase activity"/>
    <property type="evidence" value="ECO:0007669"/>
    <property type="project" value="UniProtKB-KW"/>
</dbReference>
<comment type="subcellular location">
    <subcellularLocation>
        <location evidence="1">Cell membrane</location>
    </subcellularLocation>
</comment>
<organism evidence="7 8">
    <name type="scientific">Desulfohalobium retbaense (strain ATCC 49708 / DSM 5692 / JCM 16813 / HR100)</name>
    <dbReference type="NCBI Taxonomy" id="485915"/>
    <lineage>
        <taxon>Bacteria</taxon>
        <taxon>Pseudomonadati</taxon>
        <taxon>Thermodesulfobacteriota</taxon>
        <taxon>Desulfovibrionia</taxon>
        <taxon>Desulfovibrionales</taxon>
        <taxon>Desulfohalobiaceae</taxon>
        <taxon>Desulfohalobium</taxon>
    </lineage>
</organism>
<evidence type="ECO:0000256" key="1">
    <source>
        <dbReference type="ARBA" id="ARBA00004236"/>
    </source>
</evidence>
<evidence type="ECO:0000256" key="5">
    <source>
        <dbReference type="ARBA" id="ARBA00023136"/>
    </source>
</evidence>
<dbReference type="Proteomes" id="UP000001052">
    <property type="component" value="Chromosome"/>
</dbReference>
<dbReference type="GO" id="GO:0005886">
    <property type="term" value="C:plasma membrane"/>
    <property type="evidence" value="ECO:0007669"/>
    <property type="project" value="UniProtKB-SubCell"/>
</dbReference>
<dbReference type="STRING" id="485915.Dret_2276"/>
<dbReference type="Gene3D" id="3.90.550.10">
    <property type="entry name" value="Spore Coat Polysaccharide Biosynthesis Protein SpsA, Chain A"/>
    <property type="match status" value="1"/>
</dbReference>
<feature type="domain" description="Glycosyltransferase 2-like" evidence="6">
    <location>
        <begin position="7"/>
        <end position="93"/>
    </location>
</feature>
<name>C8X563_DESRD</name>
<dbReference type="Pfam" id="PF00535">
    <property type="entry name" value="Glycos_transf_2"/>
    <property type="match status" value="1"/>
</dbReference>
<dbReference type="SUPFAM" id="SSF53448">
    <property type="entry name" value="Nucleotide-diphospho-sugar transferases"/>
    <property type="match status" value="1"/>
</dbReference>
<sequence length="236" mass="25752">MSNVFCSVVIPAFHEAGGINAVCRHVFSLPAPGEIEVLVVDGAPEADTLKALHVAGVRGVRAPAGRARQCNAGAGLARAERLLFLHADTRLPHLGLYALGEALGGTAEAGAFDLGVDSARLGLRVVAAVASLRSRWTRVPYGDQGLFFRRETFFRFGGFPEIALMEDLELMRRLRRGKTRIAIVHPGVRTSPRRWEKEGIVRGTLRNWSLRLAYFCGVSPARLAGWYRPHGQSENS</sequence>
<reference evidence="7 8" key="2">
    <citation type="journal article" date="2010" name="Stand. Genomic Sci.">
        <title>Complete genome sequence of Desulfohalobium retbaense type strain (HR(100)).</title>
        <authorList>
            <person name="Spring S."/>
            <person name="Nolan M."/>
            <person name="Lapidus A."/>
            <person name="Glavina Del Rio T."/>
            <person name="Copeland A."/>
            <person name="Tice H."/>
            <person name="Cheng J.F."/>
            <person name="Lucas S."/>
            <person name="Land M."/>
            <person name="Chen F."/>
            <person name="Bruce D."/>
            <person name="Goodwin L."/>
            <person name="Pitluck S."/>
            <person name="Ivanova N."/>
            <person name="Mavromatis K."/>
            <person name="Mikhailova N."/>
            <person name="Pati A."/>
            <person name="Chen A."/>
            <person name="Palaniappan K."/>
            <person name="Hauser L."/>
            <person name="Chang Y.J."/>
            <person name="Jeffries C.D."/>
            <person name="Munk C."/>
            <person name="Kiss H."/>
            <person name="Chain P."/>
            <person name="Han C."/>
            <person name="Brettin T."/>
            <person name="Detter J.C."/>
            <person name="Schuler E."/>
            <person name="Goker M."/>
            <person name="Rohde M."/>
            <person name="Bristow J."/>
            <person name="Eisen J.A."/>
            <person name="Markowitz V."/>
            <person name="Hugenholtz P."/>
            <person name="Kyrpides N.C."/>
            <person name="Klenk H.P."/>
        </authorList>
    </citation>
    <scope>NUCLEOTIDE SEQUENCE [LARGE SCALE GENOMIC DNA]</scope>
    <source>
        <strain evidence="7 8">DSM 5692</strain>
    </source>
</reference>
<dbReference type="InterPro" id="IPR001173">
    <property type="entry name" value="Glyco_trans_2-like"/>
</dbReference>
<dbReference type="CAZy" id="GT2">
    <property type="family name" value="Glycosyltransferase Family 2"/>
</dbReference>
<evidence type="ECO:0000313" key="7">
    <source>
        <dbReference type="EMBL" id="ACV69560.1"/>
    </source>
</evidence>
<keyword evidence="3" id="KW-0328">Glycosyltransferase</keyword>
<dbReference type="InterPro" id="IPR029044">
    <property type="entry name" value="Nucleotide-diphossugar_trans"/>
</dbReference>
<evidence type="ECO:0000259" key="6">
    <source>
        <dbReference type="Pfam" id="PF00535"/>
    </source>
</evidence>